<evidence type="ECO:0000259" key="2">
    <source>
        <dbReference type="Pfam" id="PF13144"/>
    </source>
</evidence>
<evidence type="ECO:0000313" key="3">
    <source>
        <dbReference type="EMBL" id="CAB4549083.1"/>
    </source>
</evidence>
<dbReference type="AlphaFoldDB" id="A0A6J6CFY7"/>
<keyword evidence="1" id="KW-0472">Membrane</keyword>
<dbReference type="EMBL" id="CAFBNQ010000001">
    <property type="protein sequence ID" value="CAB4948206.1"/>
    <property type="molecule type" value="Genomic_DNA"/>
</dbReference>
<keyword evidence="1" id="KW-1133">Transmembrane helix</keyword>
<keyword evidence="1" id="KW-0812">Transmembrane</keyword>
<dbReference type="InterPro" id="IPR017585">
    <property type="entry name" value="SAF_FlgA"/>
</dbReference>
<reference evidence="3" key="1">
    <citation type="submission" date="2020-05" db="EMBL/GenBank/DDBJ databases">
        <authorList>
            <person name="Chiriac C."/>
            <person name="Salcher M."/>
            <person name="Ghai R."/>
            <person name="Kavagutti S V."/>
        </authorList>
    </citation>
    <scope>NUCLEOTIDE SEQUENCE</scope>
</reference>
<sequence length="200" mass="21409">MNTQKKAAQTRFIVAISLFAAAIISALALTALGNRTDSFWIANKSLAPGTEITESDISLTKVALGDRTSKYISSQTQLVGSYLIRAQNEGELISINEVSDLPPTKRAQQVPIAVRSADLPVDISIGEAVNIYWVPESTMGGVQIGIPEVVVVGAYIRSIDRKSANFSSEVALTISLFDSQIIELLNSTVSGRLVIVRAMA</sequence>
<evidence type="ECO:0000313" key="6">
    <source>
        <dbReference type="EMBL" id="CAB5064542.1"/>
    </source>
</evidence>
<dbReference type="Pfam" id="PF13144">
    <property type="entry name" value="ChapFlgA"/>
    <property type="match status" value="1"/>
</dbReference>
<dbReference type="EMBL" id="CAFAAX010000003">
    <property type="protein sequence ID" value="CAB4802549.1"/>
    <property type="molecule type" value="Genomic_DNA"/>
</dbReference>
<gene>
    <name evidence="3" type="ORF">UFOPK1541_00102</name>
    <name evidence="4" type="ORF">UFOPK3119_00073</name>
    <name evidence="5" type="ORF">UFOPK3861_00015</name>
    <name evidence="6" type="ORF">UFOPK4348_00661</name>
</gene>
<evidence type="ECO:0000313" key="5">
    <source>
        <dbReference type="EMBL" id="CAB4948206.1"/>
    </source>
</evidence>
<proteinExistence type="predicted"/>
<feature type="domain" description="Flagella basal body P-ring formation protein FlgA SAF" evidence="2">
    <location>
        <begin position="40"/>
        <end position="123"/>
    </location>
</feature>
<accession>A0A6J6CFY7</accession>
<dbReference type="Gene3D" id="3.90.1210.10">
    <property type="entry name" value="Antifreeze-like/N-acetylneuraminic acid synthase C-terminal domain"/>
    <property type="match status" value="1"/>
</dbReference>
<dbReference type="EMBL" id="CAEZTA010000004">
    <property type="protein sequence ID" value="CAB4549083.1"/>
    <property type="molecule type" value="Genomic_DNA"/>
</dbReference>
<evidence type="ECO:0000313" key="4">
    <source>
        <dbReference type="EMBL" id="CAB4802549.1"/>
    </source>
</evidence>
<name>A0A6J6CFY7_9ZZZZ</name>
<protein>
    <submittedName>
        <fullName evidence="3">Unannotated protein</fullName>
    </submittedName>
</protein>
<organism evidence="3">
    <name type="scientific">freshwater metagenome</name>
    <dbReference type="NCBI Taxonomy" id="449393"/>
    <lineage>
        <taxon>unclassified sequences</taxon>
        <taxon>metagenomes</taxon>
        <taxon>ecological metagenomes</taxon>
    </lineage>
</organism>
<feature type="transmembrane region" description="Helical" evidence="1">
    <location>
        <begin position="12"/>
        <end position="33"/>
    </location>
</feature>
<dbReference type="CDD" id="cd11614">
    <property type="entry name" value="SAF_CpaB_FlgA_like"/>
    <property type="match status" value="1"/>
</dbReference>
<dbReference type="EMBL" id="CAFBQR010000122">
    <property type="protein sequence ID" value="CAB5064542.1"/>
    <property type="molecule type" value="Genomic_DNA"/>
</dbReference>
<evidence type="ECO:0000256" key="1">
    <source>
        <dbReference type="SAM" id="Phobius"/>
    </source>
</evidence>